<dbReference type="AlphaFoldDB" id="A0A6M0REX5"/>
<dbReference type="EMBL" id="QXHD01000003">
    <property type="protein sequence ID" value="NEZ54403.1"/>
    <property type="molecule type" value="Genomic_DNA"/>
</dbReference>
<reference evidence="1 2" key="1">
    <citation type="journal article" date="2020" name="Microb. Ecol.">
        <title>Ecogenomics of the Marine Benthic Filamentous Cyanobacterium Adonisia.</title>
        <authorList>
            <person name="Walter J.M."/>
            <person name="Coutinho F.H."/>
            <person name="Leomil L."/>
            <person name="Hargreaves P.I."/>
            <person name="Campeao M.E."/>
            <person name="Vieira V.V."/>
            <person name="Silva B.S."/>
            <person name="Fistarol G.O."/>
            <person name="Salomon P.S."/>
            <person name="Sawabe T."/>
            <person name="Mino S."/>
            <person name="Hosokawa M."/>
            <person name="Miyashita H."/>
            <person name="Maruyama F."/>
            <person name="van Verk M.C."/>
            <person name="Dutilh B.E."/>
            <person name="Thompson C.C."/>
            <person name="Thompson F.L."/>
        </authorList>
    </citation>
    <scope>NUCLEOTIDE SEQUENCE [LARGE SCALE GENOMIC DNA]</scope>
    <source>
        <strain evidence="1 2">CCMR0081</strain>
    </source>
</reference>
<dbReference type="Gene3D" id="3.90.470.20">
    <property type="entry name" value="4'-phosphopantetheinyl transferase domain"/>
    <property type="match status" value="1"/>
</dbReference>
<dbReference type="GO" id="GO:0000287">
    <property type="term" value="F:magnesium ion binding"/>
    <property type="evidence" value="ECO:0007669"/>
    <property type="project" value="InterPro"/>
</dbReference>
<dbReference type="NCBIfam" id="TIGR00556">
    <property type="entry name" value="pantethn_trn"/>
    <property type="match status" value="1"/>
</dbReference>
<gene>
    <name evidence="1" type="ORF">DXZ20_01550</name>
</gene>
<organism evidence="1 2">
    <name type="scientific">Adonisia turfae CCMR0081</name>
    <dbReference type="NCBI Taxonomy" id="2292702"/>
    <lineage>
        <taxon>Bacteria</taxon>
        <taxon>Bacillati</taxon>
        <taxon>Cyanobacteriota</taxon>
        <taxon>Adonisia</taxon>
        <taxon>Adonisia turfae</taxon>
    </lineage>
</organism>
<accession>A0A6M0REX5</accession>
<dbReference type="RefSeq" id="WP_163695972.1">
    <property type="nucleotide sequence ID" value="NZ_QXHD01000003.1"/>
</dbReference>
<keyword evidence="2" id="KW-1185">Reference proteome</keyword>
<comment type="caution">
    <text evidence="1">The sequence shown here is derived from an EMBL/GenBank/DDBJ whole genome shotgun (WGS) entry which is preliminary data.</text>
</comment>
<name>A0A6M0REX5_9CYAN</name>
<dbReference type="GO" id="GO:0006633">
    <property type="term" value="P:fatty acid biosynthetic process"/>
    <property type="evidence" value="ECO:0007669"/>
    <property type="project" value="InterPro"/>
</dbReference>
<sequence>MEMPEMMIDIERQISQSLSDGHPNYSNVVSHGIYLVDISRFQLLRDQLGKSLEQHCFTEQEQRNAFVGTRRLHFFAGRLAGKNAVVRALGRDNVPENSWQSIDIQKLPSGQPLVVLKGEVQNVARQLRIKTWLLSISHTSTYAIASAIALSSR</sequence>
<dbReference type="InterPro" id="IPR037143">
    <property type="entry name" value="4-PPantetheinyl_Trfase_dom_sf"/>
</dbReference>
<dbReference type="GO" id="GO:0008897">
    <property type="term" value="F:holo-[acyl-carrier-protein] synthase activity"/>
    <property type="evidence" value="ECO:0007669"/>
    <property type="project" value="InterPro"/>
</dbReference>
<dbReference type="InterPro" id="IPR004568">
    <property type="entry name" value="Ppantetheine-prot_Trfase_dom"/>
</dbReference>
<proteinExistence type="predicted"/>
<evidence type="ECO:0000313" key="1">
    <source>
        <dbReference type="EMBL" id="NEZ54403.1"/>
    </source>
</evidence>
<protein>
    <submittedName>
        <fullName evidence="1">Holo-ACP synthase</fullName>
    </submittedName>
</protein>
<dbReference type="SUPFAM" id="SSF56214">
    <property type="entry name" value="4'-phosphopantetheinyl transferase"/>
    <property type="match status" value="1"/>
</dbReference>
<evidence type="ECO:0000313" key="2">
    <source>
        <dbReference type="Proteomes" id="UP000481033"/>
    </source>
</evidence>
<dbReference type="Proteomes" id="UP000481033">
    <property type="component" value="Unassembled WGS sequence"/>
</dbReference>